<feature type="coiled-coil region" evidence="1">
    <location>
        <begin position="46"/>
        <end position="80"/>
    </location>
</feature>
<feature type="region of interest" description="Disordered" evidence="2">
    <location>
        <begin position="108"/>
        <end position="148"/>
    </location>
</feature>
<keyword evidence="1" id="KW-0175">Coiled coil</keyword>
<feature type="compositionally biased region" description="Acidic residues" evidence="2">
    <location>
        <begin position="564"/>
        <end position="577"/>
    </location>
</feature>
<comment type="caution">
    <text evidence="4">The sequence shown here is derived from an EMBL/GenBank/DDBJ whole genome shotgun (WGS) entry which is preliminary data.</text>
</comment>
<gene>
    <name evidence="4" type="ORF">PCOR1329_LOCUS84220</name>
</gene>
<feature type="compositionally biased region" description="Low complexity" evidence="2">
    <location>
        <begin position="644"/>
        <end position="672"/>
    </location>
</feature>
<feature type="compositionally biased region" description="Polar residues" evidence="2">
    <location>
        <begin position="325"/>
        <end position="346"/>
    </location>
</feature>
<feature type="compositionally biased region" description="Low complexity" evidence="2">
    <location>
        <begin position="521"/>
        <end position="538"/>
    </location>
</feature>
<feature type="non-terminal residue" evidence="4">
    <location>
        <position position="872"/>
    </location>
</feature>
<evidence type="ECO:0000256" key="3">
    <source>
        <dbReference type="SAM" id="SignalP"/>
    </source>
</evidence>
<sequence length="872" mass="90574">MRAAASAVLGSLLLLCAAGGAGALHARELSVASPGKRRAGHTGARAKDAKDVEVKAEQEANELKALKAALEERKVALRKAGQTKLQINQNPKVVKMVERLKLLKAKKADAHTVDKPEEDEKKEGGAQPVVEKTEQDVESTGAKKAEKPGDELGALGAALMEKKAALAKAGQTKLQINQNPKVVKMVERIKLLKAKKANAHTEDKAVREKKEGATNTVAVSNELAALGAALMEKKAALTQAGQTKLQVNRNPKVVKMVERIKILKMMKANPHTEDKPEEEKTDALGFAEAGGDAEHKHQKHNALRAKNAAQDEIWPFGKKKRKDNASASATGSESQLPGSGEESQAQPPAEVADSETQPAAAAAEEAQPEADSQTQPNPAAAADAEPKQSTEEADSEAQPAPVVAEESVTKQPSVDEADSPAATAAEESEPQQPSDESDSESQPAPAAPEGEGVSYKLDVAEAPEPKQSSDDADSETQPAPAAAEEPETEQPSDEADSEAQPATAASEEPEPTKPSDEADSEAQTAPAASEEAEPQQPSDESDSESQPAPAASEGEGVSYKLDDAEASEPEQSSDEAGSEAQAAPAAAEEPKPEQPSDEADSAPQTAAAAAEEPQPLSDDDQESSPEPQSQLQGLWDEAGTQPGAEASAAAAAEAPAAAEEAEAAPAPAAEAVEAVEREPEPSTTAAQLKAQLETSDGAPLAAVHHGLPSKPGCWMKMPSGCPKQPMRTQAWRRDAWAEQQGLGEPGCARRKQTWDRYCGTVDAKMLYVAAPAADAAPAEAAVPAAAAADAAPAEPAAPAAAAAPAKLVAVAENRSAFEGEWPRWPGHGGADKKAAEATKADTIAAIPKAAGCYMRMPSGCPQHPLKTDAWRR</sequence>
<accession>A0ABN9YDW3</accession>
<feature type="signal peptide" evidence="3">
    <location>
        <begin position="1"/>
        <end position="23"/>
    </location>
</feature>
<evidence type="ECO:0000256" key="2">
    <source>
        <dbReference type="SAM" id="MobiDB-lite"/>
    </source>
</evidence>
<proteinExistence type="predicted"/>
<feature type="compositionally biased region" description="Basic and acidic residues" evidence="2">
    <location>
        <begin position="131"/>
        <end position="148"/>
    </location>
</feature>
<dbReference type="EMBL" id="CAUYUJ010022286">
    <property type="protein sequence ID" value="CAK0909927.1"/>
    <property type="molecule type" value="Genomic_DNA"/>
</dbReference>
<keyword evidence="3" id="KW-0732">Signal</keyword>
<feature type="compositionally biased region" description="Acidic residues" evidence="2">
    <location>
        <begin position="484"/>
        <end position="497"/>
    </location>
</feature>
<feature type="chain" id="PRO_5045119587" evidence="3">
    <location>
        <begin position="24"/>
        <end position="872"/>
    </location>
</feature>
<name>A0ABN9YDW3_9DINO</name>
<protein>
    <submittedName>
        <fullName evidence="4">Uncharacterized protein</fullName>
    </submittedName>
</protein>
<feature type="compositionally biased region" description="Low complexity" evidence="2">
    <location>
        <begin position="601"/>
        <end position="616"/>
    </location>
</feature>
<feature type="compositionally biased region" description="Low complexity" evidence="2">
    <location>
        <begin position="419"/>
        <end position="434"/>
    </location>
</feature>
<feature type="compositionally biased region" description="Basic and acidic residues" evidence="2">
    <location>
        <begin position="108"/>
        <end position="124"/>
    </location>
</feature>
<feature type="region of interest" description="Disordered" evidence="2">
    <location>
        <begin position="290"/>
        <end position="685"/>
    </location>
</feature>
<reference evidence="4" key="1">
    <citation type="submission" date="2023-10" db="EMBL/GenBank/DDBJ databases">
        <authorList>
            <person name="Chen Y."/>
            <person name="Shah S."/>
            <person name="Dougan E. K."/>
            <person name="Thang M."/>
            <person name="Chan C."/>
        </authorList>
    </citation>
    <scope>NUCLEOTIDE SEQUENCE [LARGE SCALE GENOMIC DNA]</scope>
</reference>
<evidence type="ECO:0000256" key="1">
    <source>
        <dbReference type="SAM" id="Coils"/>
    </source>
</evidence>
<keyword evidence="5" id="KW-1185">Reference proteome</keyword>
<evidence type="ECO:0000313" key="4">
    <source>
        <dbReference type="EMBL" id="CAK0909927.1"/>
    </source>
</evidence>
<dbReference type="Proteomes" id="UP001189429">
    <property type="component" value="Unassembled WGS sequence"/>
</dbReference>
<evidence type="ECO:0000313" key="5">
    <source>
        <dbReference type="Proteomes" id="UP001189429"/>
    </source>
</evidence>
<organism evidence="4 5">
    <name type="scientific">Prorocentrum cordatum</name>
    <dbReference type="NCBI Taxonomy" id="2364126"/>
    <lineage>
        <taxon>Eukaryota</taxon>
        <taxon>Sar</taxon>
        <taxon>Alveolata</taxon>
        <taxon>Dinophyceae</taxon>
        <taxon>Prorocentrales</taxon>
        <taxon>Prorocentraceae</taxon>
        <taxon>Prorocentrum</taxon>
    </lineage>
</organism>